<dbReference type="AlphaFoldDB" id="A0AAD7AHA4"/>
<proteinExistence type="predicted"/>
<protein>
    <submittedName>
        <fullName evidence="1">Uncharacterized protein</fullName>
    </submittedName>
</protein>
<evidence type="ECO:0000313" key="1">
    <source>
        <dbReference type="EMBL" id="KAJ7358581.1"/>
    </source>
</evidence>
<keyword evidence="2" id="KW-1185">Reference proteome</keyword>
<accession>A0AAD7AHA4</accession>
<organism evidence="1 2">
    <name type="scientific">Mycena albidolilacea</name>
    <dbReference type="NCBI Taxonomy" id="1033008"/>
    <lineage>
        <taxon>Eukaryota</taxon>
        <taxon>Fungi</taxon>
        <taxon>Dikarya</taxon>
        <taxon>Basidiomycota</taxon>
        <taxon>Agaricomycotina</taxon>
        <taxon>Agaricomycetes</taxon>
        <taxon>Agaricomycetidae</taxon>
        <taxon>Agaricales</taxon>
        <taxon>Marasmiineae</taxon>
        <taxon>Mycenaceae</taxon>
        <taxon>Mycena</taxon>
    </lineage>
</organism>
<reference evidence="1" key="1">
    <citation type="submission" date="2023-03" db="EMBL/GenBank/DDBJ databases">
        <title>Massive genome expansion in bonnet fungi (Mycena s.s.) driven by repeated elements and novel gene families across ecological guilds.</title>
        <authorList>
            <consortium name="Lawrence Berkeley National Laboratory"/>
            <person name="Harder C.B."/>
            <person name="Miyauchi S."/>
            <person name="Viragh M."/>
            <person name="Kuo A."/>
            <person name="Thoen E."/>
            <person name="Andreopoulos B."/>
            <person name="Lu D."/>
            <person name="Skrede I."/>
            <person name="Drula E."/>
            <person name="Henrissat B."/>
            <person name="Morin E."/>
            <person name="Kohler A."/>
            <person name="Barry K."/>
            <person name="LaButti K."/>
            <person name="Morin E."/>
            <person name="Salamov A."/>
            <person name="Lipzen A."/>
            <person name="Mereny Z."/>
            <person name="Hegedus B."/>
            <person name="Baldrian P."/>
            <person name="Stursova M."/>
            <person name="Weitz H."/>
            <person name="Taylor A."/>
            <person name="Grigoriev I.V."/>
            <person name="Nagy L.G."/>
            <person name="Martin F."/>
            <person name="Kauserud H."/>
        </authorList>
    </citation>
    <scope>NUCLEOTIDE SEQUENCE</scope>
    <source>
        <strain evidence="1">CBHHK002</strain>
    </source>
</reference>
<dbReference type="EMBL" id="JARIHO010000007">
    <property type="protein sequence ID" value="KAJ7358581.1"/>
    <property type="molecule type" value="Genomic_DNA"/>
</dbReference>
<name>A0AAD7AHA4_9AGAR</name>
<dbReference type="Proteomes" id="UP001218218">
    <property type="component" value="Unassembled WGS sequence"/>
</dbReference>
<comment type="caution">
    <text evidence="1">The sequence shown here is derived from an EMBL/GenBank/DDBJ whole genome shotgun (WGS) entry which is preliminary data.</text>
</comment>
<sequence>MIGIALILQAKSVWTSWKIAPSSAFKLARTKAHPLHQLALKTLRPGAFGGMLTFRVEGGFEKVKNFTLLIRRFYPLVRFGRGFEDACRYTLRYRAAAANPARKAAQWGYRGHNPCLFLLPLNRLGANSFFLIGIESAVDIIADLEGAFKVAC</sequence>
<gene>
    <name evidence="1" type="ORF">DFH08DRAFT_1043725</name>
</gene>
<evidence type="ECO:0000313" key="2">
    <source>
        <dbReference type="Proteomes" id="UP001218218"/>
    </source>
</evidence>